<evidence type="ECO:0000256" key="1">
    <source>
        <dbReference type="SAM" id="SignalP"/>
    </source>
</evidence>
<organism evidence="2">
    <name type="scientific">Enterobacter cloacae</name>
    <dbReference type="NCBI Taxonomy" id="550"/>
    <lineage>
        <taxon>Bacteria</taxon>
        <taxon>Pseudomonadati</taxon>
        <taxon>Pseudomonadota</taxon>
        <taxon>Gammaproteobacteria</taxon>
        <taxon>Enterobacterales</taxon>
        <taxon>Enterobacteriaceae</taxon>
        <taxon>Enterobacter</taxon>
        <taxon>Enterobacter cloacae complex</taxon>
    </lineage>
</organism>
<feature type="signal peptide" evidence="1">
    <location>
        <begin position="1"/>
        <end position="19"/>
    </location>
</feature>
<gene>
    <name evidence="2" type="ORF">JK002</name>
</gene>
<accession>B4YKH3</accession>
<dbReference type="AlphaFoldDB" id="B4YKH3"/>
<evidence type="ECO:0000313" key="2">
    <source>
        <dbReference type="EMBL" id="ACE81781.1"/>
    </source>
</evidence>
<keyword evidence="1" id="KW-0732">Signal</keyword>
<reference evidence="2" key="1">
    <citation type="journal article" date="2008" name="J. Bacteriol.">
        <title>A class 1 integron present in a human commensal has a hybrid transposition module compared to Tn402: evidence of interaction with mobile DNA from natural environments.</title>
        <authorList>
            <person name="Labbate M."/>
            <person name="Roy Chowdhury P."/>
            <person name="Stokes H.W."/>
        </authorList>
    </citation>
    <scope>NUCLEOTIDE SEQUENCE</scope>
    <source>
        <strain evidence="2">JKB7</strain>
    </source>
</reference>
<sequence length="277" mass="29833">MPLYVMLFPVSFLHLPVMAGQGQQFGLKLTAVLPGFLQLRFRVLQLRRQVFAGGGQAGHLLTQRQRLRAQLAHLLQQAVTFGHHLAQHRQLAFQGGHRRQGLVPLLVGPGNVVVGLLARRQGSGFSLFHRGLPQQPQLAGQQLRQLRRQGRGLLSGLLAPAGAERAHHRGNVGQGAAAEVLTDLLVGRVRGAGGDQGGSGVFNATDGVRGEGGHGLAPVSQGMAPSYSGGKKYTIHKIQIIHTIQPIHTVHTVQNLHTLFLFSRSDPKTPETGKLIH</sequence>
<proteinExistence type="predicted"/>
<dbReference type="EMBL" id="EU591509">
    <property type="protein sequence ID" value="ACE81781.1"/>
    <property type="molecule type" value="Genomic_DNA"/>
</dbReference>
<protein>
    <submittedName>
        <fullName evidence="2">W0046</fullName>
    </submittedName>
</protein>
<feature type="chain" id="PRO_5002828645" evidence="1">
    <location>
        <begin position="20"/>
        <end position="277"/>
    </location>
</feature>
<name>B4YKH3_ENTCL</name>